<gene>
    <name evidence="1" type="ORF">TanjilG_29359</name>
</gene>
<dbReference type="AlphaFoldDB" id="A0A394DM43"/>
<comment type="caution">
    <text evidence="1">The sequence shown here is derived from an EMBL/GenBank/DDBJ whole genome shotgun (WGS) entry which is preliminary data.</text>
</comment>
<dbReference type="Proteomes" id="UP000188354">
    <property type="component" value="Unassembled WGS sequence"/>
</dbReference>
<dbReference type="EMBL" id="MLAU01019728">
    <property type="protein sequence ID" value="OIW21107.1"/>
    <property type="molecule type" value="Genomic_DNA"/>
</dbReference>
<reference evidence="1 2" key="1">
    <citation type="journal article" date="2017" name="Plant Biotechnol. J.">
        <title>A comprehensive draft genome sequence for lupin (Lupinus angustifolius), an emerging health food: insights into plant-microbe interactions and legume evolution.</title>
        <authorList>
            <person name="Hane J.K."/>
            <person name="Ming Y."/>
            <person name="Kamphuis L.G."/>
            <person name="Nelson M.N."/>
            <person name="Garg G."/>
            <person name="Atkins C.A."/>
            <person name="Bayer P.E."/>
            <person name="Bravo A."/>
            <person name="Bringans S."/>
            <person name="Cannon S."/>
            <person name="Edwards D."/>
            <person name="Foley R."/>
            <person name="Gao L.L."/>
            <person name="Harrison M.J."/>
            <person name="Huang W."/>
            <person name="Hurgobin B."/>
            <person name="Li S."/>
            <person name="Liu C.W."/>
            <person name="McGrath A."/>
            <person name="Morahan G."/>
            <person name="Murray J."/>
            <person name="Weller J."/>
            <person name="Jian J."/>
            <person name="Singh K.B."/>
        </authorList>
    </citation>
    <scope>NUCLEOTIDE SEQUENCE [LARGE SCALE GENOMIC DNA]</scope>
    <source>
        <strain evidence="2">cv. Tanjil</strain>
        <tissue evidence="1">Whole plant</tissue>
    </source>
</reference>
<name>A0A394DM43_LUPAN</name>
<keyword evidence="2" id="KW-1185">Reference proteome</keyword>
<evidence type="ECO:0000313" key="1">
    <source>
        <dbReference type="EMBL" id="OIW21107.1"/>
    </source>
</evidence>
<evidence type="ECO:0000313" key="2">
    <source>
        <dbReference type="Proteomes" id="UP000188354"/>
    </source>
</evidence>
<dbReference type="Gramene" id="OIW21107">
    <property type="protein sequence ID" value="OIW21107"/>
    <property type="gene ID" value="TanjilG_29359"/>
</dbReference>
<protein>
    <submittedName>
        <fullName evidence="1">Uncharacterized protein</fullName>
    </submittedName>
</protein>
<organism evidence="1 2">
    <name type="scientific">Lupinus angustifolius</name>
    <name type="common">Narrow-leaved blue lupine</name>
    <dbReference type="NCBI Taxonomy" id="3871"/>
    <lineage>
        <taxon>Eukaryota</taxon>
        <taxon>Viridiplantae</taxon>
        <taxon>Streptophyta</taxon>
        <taxon>Embryophyta</taxon>
        <taxon>Tracheophyta</taxon>
        <taxon>Spermatophyta</taxon>
        <taxon>Magnoliopsida</taxon>
        <taxon>eudicotyledons</taxon>
        <taxon>Gunneridae</taxon>
        <taxon>Pentapetalae</taxon>
        <taxon>rosids</taxon>
        <taxon>fabids</taxon>
        <taxon>Fabales</taxon>
        <taxon>Fabaceae</taxon>
        <taxon>Papilionoideae</taxon>
        <taxon>50 kb inversion clade</taxon>
        <taxon>genistoids sensu lato</taxon>
        <taxon>core genistoids</taxon>
        <taxon>Genisteae</taxon>
        <taxon>Lupinus</taxon>
    </lineage>
</organism>
<accession>A0A394DM43</accession>
<sequence>MGEVTSLVRDDGLRLFSLTNTSTNGGKEYATQYQTYAVVFVYGYWFTYNL</sequence>
<proteinExistence type="predicted"/>